<proteinExistence type="predicted"/>
<protein>
    <submittedName>
        <fullName evidence="2">COesterase domain-containing protein</fullName>
    </submittedName>
</protein>
<evidence type="ECO:0000313" key="2">
    <source>
        <dbReference type="WBParaSite" id="maker-unitig_28902-snap-gene-0.1-mRNA-1"/>
    </source>
</evidence>
<name>A0A1I8FDF6_9PLAT</name>
<accession>A0A1I8FDF6</accession>
<dbReference type="Proteomes" id="UP000095280">
    <property type="component" value="Unplaced"/>
</dbReference>
<evidence type="ECO:0000313" key="1">
    <source>
        <dbReference type="Proteomes" id="UP000095280"/>
    </source>
</evidence>
<dbReference type="WBParaSite" id="maker-unitig_28902-snap-gene-0.1-mRNA-1">
    <property type="protein sequence ID" value="maker-unitig_28902-snap-gene-0.1-mRNA-1"/>
    <property type="gene ID" value="maker-unitig_28902-snap-gene-0.1"/>
</dbReference>
<sequence length="141" mass="15760">SRTQILAQSTGLIIESVASQRARWSRSLVANGNGDEQSFTWNTMTPSSPWQQLAERSTDASDNKFIAKYLAMVVDQIAGSNRTNLLNAVLSKYCRQPVPDPICVEADEARTARQTPIECPSGYLPGDRVYYYRRLNESCSH</sequence>
<keyword evidence="1" id="KW-1185">Reference proteome</keyword>
<reference evidence="2" key="1">
    <citation type="submission" date="2016-11" db="UniProtKB">
        <authorList>
            <consortium name="WormBaseParasite"/>
        </authorList>
    </citation>
    <scope>IDENTIFICATION</scope>
</reference>
<dbReference type="AlphaFoldDB" id="A0A1I8FDF6"/>
<organism evidence="1 2">
    <name type="scientific">Macrostomum lignano</name>
    <dbReference type="NCBI Taxonomy" id="282301"/>
    <lineage>
        <taxon>Eukaryota</taxon>
        <taxon>Metazoa</taxon>
        <taxon>Spiralia</taxon>
        <taxon>Lophotrochozoa</taxon>
        <taxon>Platyhelminthes</taxon>
        <taxon>Rhabditophora</taxon>
        <taxon>Macrostomorpha</taxon>
        <taxon>Macrostomida</taxon>
        <taxon>Macrostomidae</taxon>
        <taxon>Macrostomum</taxon>
    </lineage>
</organism>